<sequence length="239" mass="26855">MMQQLILLLFTIKLAKLQSPNYSAECQQANAACEENTDCVHRLAVLQSTCVTNTCQPQCRNAVLNLYQNRLGRSLLRTDISCIPGRYELELCNLVPKKLPIYCNLAKLACEADLMCSSRYGIFTSECETEASHGDCSVRCRELLNDTLKTQQGVAFIDCTCTDKDDKLCQHLRDVTLKSCMMNLHTTMAPLENNFIFKDVTTIESNTIKDQDDDTDSGRIAASSQFLLIVLLCTLLIFR</sequence>
<dbReference type="WBParaSite" id="mrna-Wban_06767">
    <property type="protein sequence ID" value="mrna-Wban_06767"/>
    <property type="gene ID" value="Wban_06767"/>
</dbReference>
<keyword evidence="1" id="KW-0732">Signal</keyword>
<protein>
    <recommendedName>
        <fullName evidence="4">GDNF/GAS1 domain-containing protein</fullName>
    </recommendedName>
</protein>
<feature type="chain" id="PRO_5042183589" description="GDNF/GAS1 domain-containing protein" evidence="1">
    <location>
        <begin position="18"/>
        <end position="239"/>
    </location>
</feature>
<evidence type="ECO:0000313" key="3">
    <source>
        <dbReference type="WBParaSite" id="mrna-Wban_06767"/>
    </source>
</evidence>
<reference evidence="2" key="2">
    <citation type="journal article" date="2016" name="Mol. Ecol.">
        <title>Population genomics of the filarial nematode parasite Wuchereria bancrofti from mosquitoes.</title>
        <authorList>
            <person name="Small S.T."/>
            <person name="Reimer L.J."/>
            <person name="Tisch D.J."/>
            <person name="King C.L."/>
            <person name="Christensen B.M."/>
            <person name="Siba P.M."/>
            <person name="Kazura J.W."/>
            <person name="Serre D."/>
            <person name="Zimmerman P.A."/>
        </authorList>
    </citation>
    <scope>NUCLEOTIDE SEQUENCE</scope>
    <source>
        <strain evidence="2">pt0022</strain>
    </source>
</reference>
<evidence type="ECO:0000313" key="2">
    <source>
        <dbReference type="Proteomes" id="UP000093561"/>
    </source>
</evidence>
<evidence type="ECO:0008006" key="4">
    <source>
        <dbReference type="Google" id="ProtNLM"/>
    </source>
</evidence>
<reference evidence="2" key="1">
    <citation type="submission" date="2015-03" db="EMBL/GenBank/DDBJ databases">
        <title>Wuchereria bancrofti Genome Sequencing Papua New Guinea Strain.</title>
        <authorList>
            <person name="Small S.T."/>
            <person name="Serre D."/>
            <person name="Zimmerman P.A."/>
        </authorList>
    </citation>
    <scope>NUCLEOTIDE SEQUENCE [LARGE SCALE GENOMIC DNA]</scope>
    <source>
        <strain evidence="2">pt0022</strain>
    </source>
</reference>
<proteinExistence type="predicted"/>
<organism evidence="2 3">
    <name type="scientific">Wuchereria bancrofti</name>
    <dbReference type="NCBI Taxonomy" id="6293"/>
    <lineage>
        <taxon>Eukaryota</taxon>
        <taxon>Metazoa</taxon>
        <taxon>Ecdysozoa</taxon>
        <taxon>Nematoda</taxon>
        <taxon>Chromadorea</taxon>
        <taxon>Rhabditida</taxon>
        <taxon>Spirurina</taxon>
        <taxon>Spiruromorpha</taxon>
        <taxon>Filarioidea</taxon>
        <taxon>Onchocercidae</taxon>
        <taxon>Wuchereria</taxon>
    </lineage>
</organism>
<dbReference type="Proteomes" id="UP000093561">
    <property type="component" value="Unassembled WGS sequence"/>
</dbReference>
<dbReference type="AlphaFoldDB" id="A0AAF5PWT1"/>
<accession>A0AAF5PWT1</accession>
<name>A0AAF5PWT1_WUCBA</name>
<feature type="signal peptide" evidence="1">
    <location>
        <begin position="1"/>
        <end position="17"/>
    </location>
</feature>
<evidence type="ECO:0000256" key="1">
    <source>
        <dbReference type="SAM" id="SignalP"/>
    </source>
</evidence>
<reference evidence="3" key="3">
    <citation type="submission" date="2024-02" db="UniProtKB">
        <authorList>
            <consortium name="WormBaseParasite"/>
        </authorList>
    </citation>
    <scope>IDENTIFICATION</scope>
    <source>
        <strain evidence="3">pt0022</strain>
    </source>
</reference>